<dbReference type="InterPro" id="IPR036597">
    <property type="entry name" value="Fido-like_dom_sf"/>
</dbReference>
<evidence type="ECO:0000259" key="4">
    <source>
        <dbReference type="PROSITE" id="PS51459"/>
    </source>
</evidence>
<dbReference type="SUPFAM" id="SSF140931">
    <property type="entry name" value="Fic-like"/>
    <property type="match status" value="1"/>
</dbReference>
<protein>
    <recommendedName>
        <fullName evidence="4">Fido domain-containing protein</fullName>
    </recommendedName>
</protein>
<dbReference type="InterPro" id="IPR040198">
    <property type="entry name" value="Fido_containing"/>
</dbReference>
<proteinExistence type="predicted"/>
<keyword evidence="6" id="KW-1185">Reference proteome</keyword>
<comment type="caution">
    <text evidence="5">The sequence shown here is derived from an EMBL/GenBank/DDBJ whole genome shotgun (WGS) entry which is preliminary data.</text>
</comment>
<dbReference type="Gene3D" id="1.10.3290.10">
    <property type="entry name" value="Fido-like domain"/>
    <property type="match status" value="1"/>
</dbReference>
<feature type="binding site" evidence="2">
    <location>
        <begin position="309"/>
        <end position="316"/>
    </location>
    <ligand>
        <name>ATP</name>
        <dbReference type="ChEBI" id="CHEBI:30616"/>
    </ligand>
</feature>
<evidence type="ECO:0000256" key="2">
    <source>
        <dbReference type="PIRSR" id="PIRSR640198-2"/>
    </source>
</evidence>
<feature type="domain" description="Fido" evidence="4">
    <location>
        <begin position="216"/>
        <end position="378"/>
    </location>
</feature>
<dbReference type="OrthoDB" id="439046at2759"/>
<dbReference type="GO" id="GO:0005524">
    <property type="term" value="F:ATP binding"/>
    <property type="evidence" value="ECO:0007669"/>
    <property type="project" value="UniProtKB-KW"/>
</dbReference>
<dbReference type="PROSITE" id="PS51459">
    <property type="entry name" value="FIDO"/>
    <property type="match status" value="1"/>
</dbReference>
<evidence type="ECO:0000313" key="6">
    <source>
        <dbReference type="Proteomes" id="UP001150942"/>
    </source>
</evidence>
<gene>
    <name evidence="5" type="ORF">N7449_002889</name>
</gene>
<keyword evidence="2" id="KW-0067">ATP-binding</keyword>
<feature type="region of interest" description="Disordered" evidence="3">
    <location>
        <begin position="1"/>
        <end position="40"/>
    </location>
</feature>
<dbReference type="PANTHER" id="PTHR13504:SF38">
    <property type="entry name" value="FIDO DOMAIN-CONTAINING PROTEIN"/>
    <property type="match status" value="1"/>
</dbReference>
<dbReference type="PANTHER" id="PTHR13504">
    <property type="entry name" value="FIDO DOMAIN-CONTAINING PROTEIN DDB_G0283145"/>
    <property type="match status" value="1"/>
</dbReference>
<organism evidence="5 6">
    <name type="scientific">Penicillium cf. viridicatum</name>
    <dbReference type="NCBI Taxonomy" id="2972119"/>
    <lineage>
        <taxon>Eukaryota</taxon>
        <taxon>Fungi</taxon>
        <taxon>Dikarya</taxon>
        <taxon>Ascomycota</taxon>
        <taxon>Pezizomycotina</taxon>
        <taxon>Eurotiomycetes</taxon>
        <taxon>Eurotiomycetidae</taxon>
        <taxon>Eurotiales</taxon>
        <taxon>Aspergillaceae</taxon>
        <taxon>Penicillium</taxon>
    </lineage>
</organism>
<dbReference type="Proteomes" id="UP001150942">
    <property type="component" value="Unassembled WGS sequence"/>
</dbReference>
<sequence>MSSPTKQTKSKHGDGSLSNVFEGLEIKPAPPSSQASSPSTKINLAKSIRHYMQSTFRFGQGTVSPRSLNRMQSQFTICLDEAYDYKIGTQDFDPDTIFPEIVTLGNQLSAILQKQLTPLQESEFENHVLHCLSTMVYGSNMIERAGSGSRITLKLCMAIFRGEEIPEDIGETEEELLRNDMPANVSAVLRSRREIVQHAKAASHMISQLCVYDKDLSEEIILQTHKILTHKIDAESTPWEEYSGVYRTDEVSAGLHPFPHHSLVPYKMKAMVRELQSDLKEVIAKGTVDPIAIASKYTHIFVNIHPFIDGNGRMCRLILNSILLKLGSFLVCIGEKEEDRSLYMEVASNGGALEDTYGDLDEEERPVMHRELGSFVMSHVKERMRVLVSMLS</sequence>
<reference evidence="5" key="2">
    <citation type="journal article" date="2023" name="IMA Fungus">
        <title>Comparative genomic study of the Penicillium genus elucidates a diverse pangenome and 15 lateral gene transfer events.</title>
        <authorList>
            <person name="Petersen C."/>
            <person name="Sorensen T."/>
            <person name="Nielsen M.R."/>
            <person name="Sondergaard T.E."/>
            <person name="Sorensen J.L."/>
            <person name="Fitzpatrick D.A."/>
            <person name="Frisvad J.C."/>
            <person name="Nielsen K.L."/>
        </authorList>
    </citation>
    <scope>NUCLEOTIDE SEQUENCE</scope>
    <source>
        <strain evidence="5">IBT 20477</strain>
    </source>
</reference>
<evidence type="ECO:0000256" key="3">
    <source>
        <dbReference type="SAM" id="MobiDB-lite"/>
    </source>
</evidence>
<name>A0A9W9MVX0_9EURO</name>
<dbReference type="Pfam" id="PF02661">
    <property type="entry name" value="Fic"/>
    <property type="match status" value="1"/>
</dbReference>
<dbReference type="EMBL" id="JAPQKQ010000002">
    <property type="protein sequence ID" value="KAJ5208510.1"/>
    <property type="molecule type" value="Genomic_DNA"/>
</dbReference>
<reference evidence="5" key="1">
    <citation type="submission" date="2022-11" db="EMBL/GenBank/DDBJ databases">
        <authorList>
            <person name="Petersen C."/>
        </authorList>
    </citation>
    <scope>NUCLEOTIDE SEQUENCE</scope>
    <source>
        <strain evidence="5">IBT 20477</strain>
    </source>
</reference>
<keyword evidence="2" id="KW-0547">Nucleotide-binding</keyword>
<evidence type="ECO:0000256" key="1">
    <source>
        <dbReference type="PIRSR" id="PIRSR640198-1"/>
    </source>
</evidence>
<evidence type="ECO:0000313" key="5">
    <source>
        <dbReference type="EMBL" id="KAJ5208510.1"/>
    </source>
</evidence>
<feature type="active site" evidence="1">
    <location>
        <position position="305"/>
    </location>
</feature>
<dbReference type="InterPro" id="IPR003812">
    <property type="entry name" value="Fido"/>
</dbReference>
<accession>A0A9W9MVX0</accession>
<dbReference type="AlphaFoldDB" id="A0A9W9MVX0"/>